<gene>
    <name evidence="3" type="ORF">PZA18_12345</name>
</gene>
<feature type="domain" description="Amidase" evidence="2">
    <location>
        <begin position="22"/>
        <end position="465"/>
    </location>
</feature>
<comment type="similarity">
    <text evidence="1">Belongs to the amidase family.</text>
</comment>
<organism evidence="3 4">
    <name type="scientific">Parachitinimonas caeni</name>
    <dbReference type="NCBI Taxonomy" id="3031301"/>
    <lineage>
        <taxon>Bacteria</taxon>
        <taxon>Pseudomonadati</taxon>
        <taxon>Pseudomonadota</taxon>
        <taxon>Betaproteobacteria</taxon>
        <taxon>Neisseriales</taxon>
        <taxon>Chitinibacteraceae</taxon>
        <taxon>Parachitinimonas</taxon>
    </lineage>
</organism>
<comment type="caution">
    <text evidence="3">The sequence shown here is derived from an EMBL/GenBank/DDBJ whole genome shotgun (WGS) entry which is preliminary data.</text>
</comment>
<dbReference type="InterPro" id="IPR036928">
    <property type="entry name" value="AS_sf"/>
</dbReference>
<dbReference type="InterPro" id="IPR020556">
    <property type="entry name" value="Amidase_CS"/>
</dbReference>
<dbReference type="PROSITE" id="PS00571">
    <property type="entry name" value="AMIDASES"/>
    <property type="match status" value="1"/>
</dbReference>
<evidence type="ECO:0000313" key="3">
    <source>
        <dbReference type="EMBL" id="MDK2124835.1"/>
    </source>
</evidence>
<reference evidence="3" key="1">
    <citation type="submission" date="2023-03" db="EMBL/GenBank/DDBJ databases">
        <title>Chitinimonas shenzhenensis gen. nov., sp. nov., a novel member of family Burkholderiaceae isolated from activated sludge collected in Shen Zhen, China.</title>
        <authorList>
            <person name="Wang X."/>
        </authorList>
    </citation>
    <scope>NUCLEOTIDE SEQUENCE</scope>
    <source>
        <strain evidence="3">DQS-5</strain>
    </source>
</reference>
<keyword evidence="4" id="KW-1185">Reference proteome</keyword>
<dbReference type="InterPro" id="IPR000120">
    <property type="entry name" value="Amidase"/>
</dbReference>
<dbReference type="SUPFAM" id="SSF75304">
    <property type="entry name" value="Amidase signature (AS) enzymes"/>
    <property type="match status" value="1"/>
</dbReference>
<dbReference type="PANTHER" id="PTHR11895">
    <property type="entry name" value="TRANSAMIDASE"/>
    <property type="match status" value="1"/>
</dbReference>
<evidence type="ECO:0000259" key="2">
    <source>
        <dbReference type="Pfam" id="PF01425"/>
    </source>
</evidence>
<dbReference type="EMBL" id="JARRAF010000012">
    <property type="protein sequence ID" value="MDK2124835.1"/>
    <property type="molecule type" value="Genomic_DNA"/>
</dbReference>
<dbReference type="PANTHER" id="PTHR11895:SF7">
    <property type="entry name" value="GLUTAMYL-TRNA(GLN) AMIDOTRANSFERASE SUBUNIT A, MITOCHONDRIAL"/>
    <property type="match status" value="1"/>
</dbReference>
<dbReference type="Gene3D" id="3.90.1300.10">
    <property type="entry name" value="Amidase signature (AS) domain"/>
    <property type="match status" value="1"/>
</dbReference>
<proteinExistence type="inferred from homology"/>
<dbReference type="Pfam" id="PF01425">
    <property type="entry name" value="Amidase"/>
    <property type="match status" value="1"/>
</dbReference>
<dbReference type="InterPro" id="IPR023631">
    <property type="entry name" value="Amidase_dom"/>
</dbReference>
<evidence type="ECO:0000313" key="4">
    <source>
        <dbReference type="Proteomes" id="UP001172778"/>
    </source>
</evidence>
<evidence type="ECO:0000256" key="1">
    <source>
        <dbReference type="ARBA" id="ARBA00009199"/>
    </source>
</evidence>
<accession>A0ABT7DXS2</accession>
<sequence length="487" mass="52485">MPDAIALADAIRRGETTAEAELEAAISRCESLNPRLNAIVCKLYDEARASLANLPDGPFRGVPFLLKDLLSPLAGAPLSQGCKALRHFRPDHDSELVKRFKSAGLVIFGKTSTPEFGLVGYTEPEAFGPCRNPWNLDRSVGGSSGGSAAAVAAGIVPIAHGGDGGGSIRLPAANCGVFGLKPSRGRLPTGPDYGEVWSGAVVEHALTRSVRDSAALLDWLAAPDAGAPYLIAPPPTSFSEAARTRPRALRVGVILEHPEGRRLHPDCHAAVEATVDLLRELGHQPEPVPLPYDYALMVDSYLQMYYGEVAADLRELAGVLGRPARREDVELATWVLGKLGHRRRAADFAAARRHWNTLARSMGRFHQQYDLLLTPTLAEPPTRIGELQPTAKEKLGLEWLSRLGLVALLDHPIHQQAIRNFARMPFTQIANLTGQPAMSIPLYWSADGLPIGSHFIAPNGDEVTLFQLAGQLESVAPWAGNWPPVHA</sequence>
<dbReference type="Proteomes" id="UP001172778">
    <property type="component" value="Unassembled WGS sequence"/>
</dbReference>
<name>A0ABT7DXS2_9NEIS</name>
<dbReference type="RefSeq" id="WP_284101146.1">
    <property type="nucleotide sequence ID" value="NZ_JARRAF010000012.1"/>
</dbReference>
<protein>
    <submittedName>
        <fullName evidence="3">Amidase family protein</fullName>
    </submittedName>
</protein>